<keyword evidence="3" id="KW-1185">Reference proteome</keyword>
<organism evidence="2 3">
    <name type="scientific">Streptomyces carpinensis</name>
    <dbReference type="NCBI Taxonomy" id="66369"/>
    <lineage>
        <taxon>Bacteria</taxon>
        <taxon>Bacillati</taxon>
        <taxon>Actinomycetota</taxon>
        <taxon>Actinomycetes</taxon>
        <taxon>Kitasatosporales</taxon>
        <taxon>Streptomycetaceae</taxon>
        <taxon>Streptomyces</taxon>
    </lineage>
</organism>
<gene>
    <name evidence="2" type="ORF">ABT317_30735</name>
</gene>
<evidence type="ECO:0000313" key="3">
    <source>
        <dbReference type="Proteomes" id="UP001458415"/>
    </source>
</evidence>
<feature type="compositionally biased region" description="Gly residues" evidence="1">
    <location>
        <begin position="54"/>
        <end position="63"/>
    </location>
</feature>
<feature type="compositionally biased region" description="Acidic residues" evidence="1">
    <location>
        <begin position="1"/>
        <end position="19"/>
    </location>
</feature>
<accession>A0ABV1WAN9</accession>
<dbReference type="RefSeq" id="WP_244217609.1">
    <property type="nucleotide sequence ID" value="NZ_MUBM01000440.1"/>
</dbReference>
<evidence type="ECO:0000256" key="1">
    <source>
        <dbReference type="SAM" id="MobiDB-lite"/>
    </source>
</evidence>
<comment type="caution">
    <text evidence="2">The sequence shown here is derived from an EMBL/GenBank/DDBJ whole genome shotgun (WGS) entry which is preliminary data.</text>
</comment>
<dbReference type="Proteomes" id="UP001458415">
    <property type="component" value="Unassembled WGS sequence"/>
</dbReference>
<dbReference type="InterPro" id="IPR008160">
    <property type="entry name" value="Collagen"/>
</dbReference>
<feature type="compositionally biased region" description="Low complexity" evidence="1">
    <location>
        <begin position="64"/>
        <end position="77"/>
    </location>
</feature>
<evidence type="ECO:0000313" key="2">
    <source>
        <dbReference type="EMBL" id="MER6981234.1"/>
    </source>
</evidence>
<feature type="compositionally biased region" description="Basic and acidic residues" evidence="1">
    <location>
        <begin position="20"/>
        <end position="32"/>
    </location>
</feature>
<reference evidence="2 3" key="1">
    <citation type="submission" date="2024-06" db="EMBL/GenBank/DDBJ databases">
        <title>The Natural Products Discovery Center: Release of the First 8490 Sequenced Strains for Exploring Actinobacteria Biosynthetic Diversity.</title>
        <authorList>
            <person name="Kalkreuter E."/>
            <person name="Kautsar S.A."/>
            <person name="Yang D."/>
            <person name="Bader C.D."/>
            <person name="Teijaro C.N."/>
            <person name="Fluegel L."/>
            <person name="Davis C.M."/>
            <person name="Simpson J.R."/>
            <person name="Lauterbach L."/>
            <person name="Steele A.D."/>
            <person name="Gui C."/>
            <person name="Meng S."/>
            <person name="Li G."/>
            <person name="Viehrig K."/>
            <person name="Ye F."/>
            <person name="Su P."/>
            <person name="Kiefer A.F."/>
            <person name="Nichols A."/>
            <person name="Cepeda A.J."/>
            <person name="Yan W."/>
            <person name="Fan B."/>
            <person name="Jiang Y."/>
            <person name="Adhikari A."/>
            <person name="Zheng C.-J."/>
            <person name="Schuster L."/>
            <person name="Cowan T.M."/>
            <person name="Smanski M.J."/>
            <person name="Chevrette M.G."/>
            <person name="De Carvalho L.P.S."/>
            <person name="Shen B."/>
        </authorList>
    </citation>
    <scope>NUCLEOTIDE SEQUENCE [LARGE SCALE GENOMIC DNA]</scope>
    <source>
        <strain evidence="2 3">NPDC000634</strain>
    </source>
</reference>
<sequence length="168" mass="16830">MRSAGDDDSSYGDDDSSYGDDDHKGEDCDCKRGPQGFQGEQGEQGFQGFQGFQGEAGGAGEQGPQGFQGNQGPQGFQGAQGGSIETYIVTGNTVTTEGTPSTATCNTGDEVTGGGFTVSGPGNSTSVGSSTPFISAMEGGPEGWQATGAHFAGPNSEVIAFAVCAKTT</sequence>
<feature type="region of interest" description="Disordered" evidence="1">
    <location>
        <begin position="1"/>
        <end position="83"/>
    </location>
</feature>
<protein>
    <submittedName>
        <fullName evidence="2">Uncharacterized protein</fullName>
    </submittedName>
</protein>
<dbReference type="EMBL" id="JBEPCU010000718">
    <property type="protein sequence ID" value="MER6981234.1"/>
    <property type="molecule type" value="Genomic_DNA"/>
</dbReference>
<dbReference type="Pfam" id="PF01391">
    <property type="entry name" value="Collagen"/>
    <property type="match status" value="1"/>
</dbReference>
<feature type="compositionally biased region" description="Low complexity" evidence="1">
    <location>
        <begin position="33"/>
        <end position="53"/>
    </location>
</feature>
<name>A0ABV1WAN9_9ACTN</name>
<proteinExistence type="predicted"/>